<evidence type="ECO:0000256" key="1">
    <source>
        <dbReference type="SAM" id="Phobius"/>
    </source>
</evidence>
<keyword evidence="1" id="KW-0812">Transmembrane</keyword>
<keyword evidence="1" id="KW-1133">Transmembrane helix</keyword>
<name>A0ABQ0V976_9PROT</name>
<comment type="caution">
    <text evidence="2">The sequence shown here is derived from an EMBL/GenBank/DDBJ whole genome shotgun (WGS) entry which is preliminary data.</text>
</comment>
<reference evidence="2 3" key="1">
    <citation type="submission" date="2019-07" db="EMBL/GenBank/DDBJ databases">
        <title>Whole genome shotgun sequence of Acetobacter cibinongensis NBRC 16605.</title>
        <authorList>
            <person name="Hosoyama A."/>
            <person name="Uohara A."/>
            <person name="Ohji S."/>
            <person name="Ichikawa N."/>
        </authorList>
    </citation>
    <scope>NUCLEOTIDE SEQUENCE [LARGE SCALE GENOMIC DNA]</scope>
    <source>
        <strain evidence="2 3">NBRC 16605</strain>
    </source>
</reference>
<dbReference type="RefSeq" id="WP_146806997.1">
    <property type="nucleotide sequence ID" value="NZ_BAMV01000044.1"/>
</dbReference>
<accession>A0ABQ0V976</accession>
<evidence type="ECO:0000313" key="2">
    <source>
        <dbReference type="EMBL" id="GEL59918.1"/>
    </source>
</evidence>
<dbReference type="EMBL" id="BJVU01000016">
    <property type="protein sequence ID" value="GEL59918.1"/>
    <property type="molecule type" value="Genomic_DNA"/>
</dbReference>
<evidence type="ECO:0000313" key="3">
    <source>
        <dbReference type="Proteomes" id="UP000321891"/>
    </source>
</evidence>
<dbReference type="Proteomes" id="UP000321891">
    <property type="component" value="Unassembled WGS sequence"/>
</dbReference>
<keyword evidence="3" id="KW-1185">Reference proteome</keyword>
<protein>
    <submittedName>
        <fullName evidence="2">Uncharacterized protein</fullName>
    </submittedName>
</protein>
<organism evidence="2 3">
    <name type="scientific">Acetobacter cibinongensis</name>
    <dbReference type="NCBI Taxonomy" id="146475"/>
    <lineage>
        <taxon>Bacteria</taxon>
        <taxon>Pseudomonadati</taxon>
        <taxon>Pseudomonadota</taxon>
        <taxon>Alphaproteobacteria</taxon>
        <taxon>Acetobacterales</taxon>
        <taxon>Acetobacteraceae</taxon>
        <taxon>Acetobacter</taxon>
    </lineage>
</organism>
<gene>
    <name evidence="2" type="ORF">ACI01nite_25200</name>
</gene>
<sequence>MLGRFFRVMLSLTAVCPVFISLAYIEFKNGKHTYCYFFLFLFFVVVFFAKCVIKKSKEKLEKIPITITKAKTTDKEVISFCISYALPIIFRANSVSNIETWLVASLILFVVLWTTDAMPANPVLGILGYHFYEVDSGSGVGYVLITKKRISNVQQINQVVQIGEYGILEL</sequence>
<proteinExistence type="predicted"/>
<keyword evidence="1" id="KW-0472">Membrane</keyword>
<feature type="transmembrane region" description="Helical" evidence="1">
    <location>
        <begin position="33"/>
        <end position="53"/>
    </location>
</feature>